<evidence type="ECO:0000256" key="3">
    <source>
        <dbReference type="ARBA" id="ARBA00023002"/>
    </source>
</evidence>
<dbReference type="GO" id="GO:0016491">
    <property type="term" value="F:oxidoreductase activity"/>
    <property type="evidence" value="ECO:0007669"/>
    <property type="project" value="UniProtKB-KW"/>
</dbReference>
<dbReference type="InterPro" id="IPR005117">
    <property type="entry name" value="NiRdtase/SiRdtase_haem-b_fer"/>
</dbReference>
<dbReference type="Gene3D" id="3.30.413.10">
    <property type="entry name" value="Sulfite Reductase Hemoprotein, domain 1"/>
    <property type="match status" value="1"/>
</dbReference>
<reference evidence="8" key="1">
    <citation type="journal article" date="2021" name="PeerJ">
        <title>Extensive microbial diversity within the chicken gut microbiome revealed by metagenomics and culture.</title>
        <authorList>
            <person name="Gilroy R."/>
            <person name="Ravi A."/>
            <person name="Getino M."/>
            <person name="Pursley I."/>
            <person name="Horton D.L."/>
            <person name="Alikhan N.F."/>
            <person name="Baker D."/>
            <person name="Gharbi K."/>
            <person name="Hall N."/>
            <person name="Watson M."/>
            <person name="Adriaenssens E.M."/>
            <person name="Foster-Nyarko E."/>
            <person name="Jarju S."/>
            <person name="Secka A."/>
            <person name="Antonio M."/>
            <person name="Oren A."/>
            <person name="Chaudhuri R.R."/>
            <person name="La Ragione R."/>
            <person name="Hildebrand F."/>
            <person name="Pallen M.J."/>
        </authorList>
    </citation>
    <scope>NUCLEOTIDE SEQUENCE</scope>
    <source>
        <strain evidence="8">1277</strain>
    </source>
</reference>
<keyword evidence="3" id="KW-0560">Oxidoreductase</keyword>
<dbReference type="Pfam" id="PF01077">
    <property type="entry name" value="NIR_SIR"/>
    <property type="match status" value="1"/>
</dbReference>
<dbReference type="AlphaFoldDB" id="A0A921N0L8"/>
<dbReference type="Pfam" id="PF03460">
    <property type="entry name" value="NIR_SIR_ferr"/>
    <property type="match status" value="1"/>
</dbReference>
<evidence type="ECO:0000256" key="1">
    <source>
        <dbReference type="ARBA" id="ARBA00022617"/>
    </source>
</evidence>
<dbReference type="InterPro" id="IPR052034">
    <property type="entry name" value="NasD-like"/>
</dbReference>
<keyword evidence="4" id="KW-0408">Iron</keyword>
<dbReference type="GO" id="GO:0051536">
    <property type="term" value="F:iron-sulfur cluster binding"/>
    <property type="evidence" value="ECO:0007669"/>
    <property type="project" value="UniProtKB-KW"/>
</dbReference>
<keyword evidence="1" id="KW-0349">Heme</keyword>
<protein>
    <submittedName>
        <fullName evidence="8">NAD(P)/FAD-dependent oxidoreductase</fullName>
    </submittedName>
</protein>
<evidence type="ECO:0000256" key="2">
    <source>
        <dbReference type="ARBA" id="ARBA00022723"/>
    </source>
</evidence>
<organism evidence="8 9">
    <name type="scientific">Romboutsia timonensis</name>
    <dbReference type="NCBI Taxonomy" id="1776391"/>
    <lineage>
        <taxon>Bacteria</taxon>
        <taxon>Bacillati</taxon>
        <taxon>Bacillota</taxon>
        <taxon>Clostridia</taxon>
        <taxon>Peptostreptococcales</taxon>
        <taxon>Peptostreptococcaceae</taxon>
        <taxon>Romboutsia</taxon>
    </lineage>
</organism>
<evidence type="ECO:0000259" key="6">
    <source>
        <dbReference type="Pfam" id="PF01077"/>
    </source>
</evidence>
<evidence type="ECO:0000256" key="5">
    <source>
        <dbReference type="ARBA" id="ARBA00023014"/>
    </source>
</evidence>
<dbReference type="InterPro" id="IPR036136">
    <property type="entry name" value="Nit/Sulf_reduc_fer-like_dom_sf"/>
</dbReference>
<sequence>MAKYAKIQKNIDGKEKYSITPQIPGGYITPENLIKIGEVAKKYNASLKLTSAQKICIGNLKEEDIDNIWKELDMEPAIKNICSVINIEVCSANFCKRSKYPIIGIGMKLTKKFHGKELPGKVKIAVAGCKNACINAYTKDIGVLSSLDGKLFIVVGGKGGFNPRKYDLLAEGLCEAEVIKVIDNLLSYYKENGLEKERLSSFIDRVGIQKIKENVL</sequence>
<comment type="caution">
    <text evidence="8">The sequence shown here is derived from an EMBL/GenBank/DDBJ whole genome shotgun (WGS) entry which is preliminary data.</text>
</comment>
<reference evidence="8" key="2">
    <citation type="submission" date="2021-09" db="EMBL/GenBank/DDBJ databases">
        <authorList>
            <person name="Gilroy R."/>
        </authorList>
    </citation>
    <scope>NUCLEOTIDE SEQUENCE</scope>
    <source>
        <strain evidence="8">1277</strain>
    </source>
</reference>
<evidence type="ECO:0000313" key="9">
    <source>
        <dbReference type="Proteomes" id="UP000776700"/>
    </source>
</evidence>
<dbReference type="Proteomes" id="UP000776700">
    <property type="component" value="Unassembled WGS sequence"/>
</dbReference>
<evidence type="ECO:0000256" key="4">
    <source>
        <dbReference type="ARBA" id="ARBA00023004"/>
    </source>
</evidence>
<feature type="domain" description="Nitrite/Sulfite reductase ferredoxin-like" evidence="7">
    <location>
        <begin position="13"/>
        <end position="73"/>
    </location>
</feature>
<dbReference type="Gene3D" id="3.90.480.20">
    <property type="match status" value="1"/>
</dbReference>
<dbReference type="InterPro" id="IPR006067">
    <property type="entry name" value="NO2/SO3_Rdtase_4Fe4S_dom"/>
</dbReference>
<gene>
    <name evidence="8" type="ORF">K8V90_03565</name>
</gene>
<dbReference type="InterPro" id="IPR045854">
    <property type="entry name" value="NO2/SO3_Rdtase_4Fe4S_sf"/>
</dbReference>
<keyword evidence="5" id="KW-0411">Iron-sulfur</keyword>
<proteinExistence type="predicted"/>
<name>A0A921N0L8_9FIRM</name>
<evidence type="ECO:0000313" key="8">
    <source>
        <dbReference type="EMBL" id="HJG96164.1"/>
    </source>
</evidence>
<dbReference type="GO" id="GO:0020037">
    <property type="term" value="F:heme binding"/>
    <property type="evidence" value="ECO:0007669"/>
    <property type="project" value="InterPro"/>
</dbReference>
<dbReference type="PANTHER" id="PTHR43809:SF1">
    <property type="entry name" value="NITRITE REDUCTASE (NADH) LARGE SUBUNIT"/>
    <property type="match status" value="1"/>
</dbReference>
<feature type="domain" description="Nitrite/sulphite reductase 4Fe-4S" evidence="6">
    <location>
        <begin position="107"/>
        <end position="215"/>
    </location>
</feature>
<dbReference type="SUPFAM" id="SSF55124">
    <property type="entry name" value="Nitrite/Sulfite reductase N-terminal domain-like"/>
    <property type="match status" value="1"/>
</dbReference>
<dbReference type="GO" id="GO:0046872">
    <property type="term" value="F:metal ion binding"/>
    <property type="evidence" value="ECO:0007669"/>
    <property type="project" value="UniProtKB-KW"/>
</dbReference>
<accession>A0A921N0L8</accession>
<dbReference type="EMBL" id="DYUB01000117">
    <property type="protein sequence ID" value="HJG96164.1"/>
    <property type="molecule type" value="Genomic_DNA"/>
</dbReference>
<evidence type="ECO:0000259" key="7">
    <source>
        <dbReference type="Pfam" id="PF03460"/>
    </source>
</evidence>
<keyword evidence="2" id="KW-0479">Metal-binding</keyword>
<dbReference type="PANTHER" id="PTHR43809">
    <property type="entry name" value="NITRITE REDUCTASE (NADH) LARGE SUBUNIT"/>
    <property type="match status" value="1"/>
</dbReference>
<dbReference type="SUPFAM" id="SSF56014">
    <property type="entry name" value="Nitrite and sulphite reductase 4Fe-4S domain-like"/>
    <property type="match status" value="1"/>
</dbReference>